<organism evidence="2 3">
    <name type="scientific">Coprinopsis marcescibilis</name>
    <name type="common">Agaric fungus</name>
    <name type="synonym">Psathyrella marcescibilis</name>
    <dbReference type="NCBI Taxonomy" id="230819"/>
    <lineage>
        <taxon>Eukaryota</taxon>
        <taxon>Fungi</taxon>
        <taxon>Dikarya</taxon>
        <taxon>Basidiomycota</taxon>
        <taxon>Agaricomycotina</taxon>
        <taxon>Agaricomycetes</taxon>
        <taxon>Agaricomycetidae</taxon>
        <taxon>Agaricales</taxon>
        <taxon>Agaricineae</taxon>
        <taxon>Psathyrellaceae</taxon>
        <taxon>Coprinopsis</taxon>
    </lineage>
</organism>
<reference evidence="2 3" key="1">
    <citation type="journal article" date="2019" name="Nat. Ecol. Evol.">
        <title>Megaphylogeny resolves global patterns of mushroom evolution.</title>
        <authorList>
            <person name="Varga T."/>
            <person name="Krizsan K."/>
            <person name="Foldi C."/>
            <person name="Dima B."/>
            <person name="Sanchez-Garcia M."/>
            <person name="Sanchez-Ramirez S."/>
            <person name="Szollosi G.J."/>
            <person name="Szarkandi J.G."/>
            <person name="Papp V."/>
            <person name="Albert L."/>
            <person name="Andreopoulos W."/>
            <person name="Angelini C."/>
            <person name="Antonin V."/>
            <person name="Barry K.W."/>
            <person name="Bougher N.L."/>
            <person name="Buchanan P."/>
            <person name="Buyck B."/>
            <person name="Bense V."/>
            <person name="Catcheside P."/>
            <person name="Chovatia M."/>
            <person name="Cooper J."/>
            <person name="Damon W."/>
            <person name="Desjardin D."/>
            <person name="Finy P."/>
            <person name="Geml J."/>
            <person name="Haridas S."/>
            <person name="Hughes K."/>
            <person name="Justo A."/>
            <person name="Karasinski D."/>
            <person name="Kautmanova I."/>
            <person name="Kiss B."/>
            <person name="Kocsube S."/>
            <person name="Kotiranta H."/>
            <person name="LaButti K.M."/>
            <person name="Lechner B.E."/>
            <person name="Liimatainen K."/>
            <person name="Lipzen A."/>
            <person name="Lukacs Z."/>
            <person name="Mihaltcheva S."/>
            <person name="Morgado L.N."/>
            <person name="Niskanen T."/>
            <person name="Noordeloos M.E."/>
            <person name="Ohm R.A."/>
            <person name="Ortiz-Santana B."/>
            <person name="Ovrebo C."/>
            <person name="Racz N."/>
            <person name="Riley R."/>
            <person name="Savchenko A."/>
            <person name="Shiryaev A."/>
            <person name="Soop K."/>
            <person name="Spirin V."/>
            <person name="Szebenyi C."/>
            <person name="Tomsovsky M."/>
            <person name="Tulloss R.E."/>
            <person name="Uehling J."/>
            <person name="Grigoriev I.V."/>
            <person name="Vagvolgyi C."/>
            <person name="Papp T."/>
            <person name="Martin F.M."/>
            <person name="Miettinen O."/>
            <person name="Hibbett D.S."/>
            <person name="Nagy L.G."/>
        </authorList>
    </citation>
    <scope>NUCLEOTIDE SEQUENCE [LARGE SCALE GENOMIC DNA]</scope>
    <source>
        <strain evidence="2 3">CBS 121175</strain>
    </source>
</reference>
<gene>
    <name evidence="2" type="ORF">FA15DRAFT_642618</name>
</gene>
<dbReference type="EMBL" id="ML210220">
    <property type="protein sequence ID" value="TFK23373.1"/>
    <property type="molecule type" value="Genomic_DNA"/>
</dbReference>
<evidence type="ECO:0000313" key="2">
    <source>
        <dbReference type="EMBL" id="TFK23373.1"/>
    </source>
</evidence>
<dbReference type="OrthoDB" id="3339358at2759"/>
<sequence length="564" mass="62583">MVHLSPLRVLPSELAWYHLLLPCSIIIPSVLGLVDPIRLGIPSFAPRQVIYDRNLIPFFVAPWAAPSSFASVISRLLQVAFLLQFPRWSCWALWRCGLPIWVVIGLVRTLVGFIFTRSLGWAHPSLFRHWALYETTNGFGPILSTLLVLQTAGVAIAEDVSIGTSLLEGSYGVPIALLLTITFCWTEQSPWTYGLALLIAFSIIILDRARSEIARLGRAKYQRVPMYDLSAPSTPDLASTSASSYMTNLGRVIILGLTCFLLMELPFNVARQFTVHPIPMPVSPFPSKPLLEILMLSYPRNDVPLHTSIIKTTLDSYLPFLNSSARLSVYTQSTTHRAMEDVRRLFSTSHPNITFHVNSDKYPDANDGQYLHLSEAFGWVASGRPDKEPAEWVMLIEDDFPMCGGEAGLNGLREVLKLLEASREVDKDGRTTTPRRRAAWVGTGGSGMILHRTWLPILQLVLRAHASVDSKLPEGYARAPDVIIQDCVVGDDPFCATREDWVCPGWNGGISGCGAVITSRQIMDHIGGALSTRPGMAVNTWDWRCGWRNVKHGQSGLEVVPVDW</sequence>
<feature type="transmembrane region" description="Helical" evidence="1">
    <location>
        <begin position="15"/>
        <end position="34"/>
    </location>
</feature>
<protein>
    <submittedName>
        <fullName evidence="2">Uncharacterized protein</fullName>
    </submittedName>
</protein>
<feature type="transmembrane region" description="Helical" evidence="1">
    <location>
        <begin position="137"/>
        <end position="157"/>
    </location>
</feature>
<name>A0A5C3KU43_COPMA</name>
<accession>A0A5C3KU43</accession>
<keyword evidence="1" id="KW-1133">Transmembrane helix</keyword>
<feature type="transmembrane region" description="Helical" evidence="1">
    <location>
        <begin position="249"/>
        <end position="267"/>
    </location>
</feature>
<feature type="transmembrane region" description="Helical" evidence="1">
    <location>
        <begin position="98"/>
        <end position="116"/>
    </location>
</feature>
<feature type="transmembrane region" description="Helical" evidence="1">
    <location>
        <begin position="55"/>
        <end position="78"/>
    </location>
</feature>
<feature type="transmembrane region" description="Helical" evidence="1">
    <location>
        <begin position="191"/>
        <end position="209"/>
    </location>
</feature>
<evidence type="ECO:0000256" key="1">
    <source>
        <dbReference type="SAM" id="Phobius"/>
    </source>
</evidence>
<dbReference type="AlphaFoldDB" id="A0A5C3KU43"/>
<dbReference type="Proteomes" id="UP000307440">
    <property type="component" value="Unassembled WGS sequence"/>
</dbReference>
<evidence type="ECO:0000313" key="3">
    <source>
        <dbReference type="Proteomes" id="UP000307440"/>
    </source>
</evidence>
<keyword evidence="3" id="KW-1185">Reference proteome</keyword>
<keyword evidence="1" id="KW-0472">Membrane</keyword>
<proteinExistence type="predicted"/>
<keyword evidence="1" id="KW-0812">Transmembrane</keyword>
<dbReference type="STRING" id="230819.A0A5C3KU43"/>